<evidence type="ECO:0000256" key="2">
    <source>
        <dbReference type="ARBA" id="ARBA00023224"/>
    </source>
</evidence>
<evidence type="ECO:0000256" key="4">
    <source>
        <dbReference type="PROSITE-ProRule" id="PRU00284"/>
    </source>
</evidence>
<dbReference type="GO" id="GO:0004888">
    <property type="term" value="F:transmembrane signaling receptor activity"/>
    <property type="evidence" value="ECO:0007669"/>
    <property type="project" value="InterPro"/>
</dbReference>
<dbReference type="PANTHER" id="PTHR32089">
    <property type="entry name" value="METHYL-ACCEPTING CHEMOTAXIS PROTEIN MCPB"/>
    <property type="match status" value="1"/>
</dbReference>
<keyword evidence="5" id="KW-1133">Transmembrane helix</keyword>
<gene>
    <name evidence="7" type="ORF">DFP75_10326</name>
</gene>
<evidence type="ECO:0000256" key="1">
    <source>
        <dbReference type="ARBA" id="ARBA00004370"/>
    </source>
</evidence>
<dbReference type="SUPFAM" id="SSF58104">
    <property type="entry name" value="Methyl-accepting chemotaxis protein (MCP) signaling domain"/>
    <property type="match status" value="1"/>
</dbReference>
<feature type="transmembrane region" description="Helical" evidence="5">
    <location>
        <begin position="35"/>
        <end position="56"/>
    </location>
</feature>
<evidence type="ECO:0000259" key="6">
    <source>
        <dbReference type="PROSITE" id="PS50111"/>
    </source>
</evidence>
<feature type="transmembrane region" description="Helical" evidence="5">
    <location>
        <begin position="7"/>
        <end position="29"/>
    </location>
</feature>
<dbReference type="InterPro" id="IPR004089">
    <property type="entry name" value="MCPsignal_dom"/>
</dbReference>
<accession>A0A318V340</accession>
<dbReference type="PANTHER" id="PTHR32089:SF112">
    <property type="entry name" value="LYSOZYME-LIKE PROTEIN-RELATED"/>
    <property type="match status" value="1"/>
</dbReference>
<reference evidence="7 8" key="1">
    <citation type="submission" date="2018-06" db="EMBL/GenBank/DDBJ databases">
        <title>Genomic Encyclopedia of Type Strains, Phase III (KMG-III): the genomes of soil and plant-associated and newly described type strains.</title>
        <authorList>
            <person name="Whitman W."/>
        </authorList>
    </citation>
    <scope>NUCLEOTIDE SEQUENCE [LARGE SCALE GENOMIC DNA]</scope>
    <source>
        <strain evidence="7 8">CECT 7730</strain>
    </source>
</reference>
<feature type="domain" description="Methyl-accepting transducer" evidence="6">
    <location>
        <begin position="127"/>
        <end position="362"/>
    </location>
</feature>
<dbReference type="AlphaFoldDB" id="A0A318V340"/>
<dbReference type="PROSITE" id="PS50111">
    <property type="entry name" value="CHEMOTAXIS_TRANSDUC_2"/>
    <property type="match status" value="1"/>
</dbReference>
<dbReference type="GO" id="GO:0006935">
    <property type="term" value="P:chemotaxis"/>
    <property type="evidence" value="ECO:0007669"/>
    <property type="project" value="InterPro"/>
</dbReference>
<evidence type="ECO:0000256" key="3">
    <source>
        <dbReference type="ARBA" id="ARBA00029447"/>
    </source>
</evidence>
<dbReference type="Pfam" id="PF00015">
    <property type="entry name" value="MCPsignal"/>
    <property type="match status" value="1"/>
</dbReference>
<keyword evidence="8" id="KW-1185">Reference proteome</keyword>
<dbReference type="PRINTS" id="PR00260">
    <property type="entry name" value="CHEMTRNSDUCR"/>
</dbReference>
<dbReference type="SMART" id="SM00283">
    <property type="entry name" value="MA"/>
    <property type="match status" value="1"/>
</dbReference>
<name>A0A318V340_9GAMM</name>
<dbReference type="GO" id="GO:0007165">
    <property type="term" value="P:signal transduction"/>
    <property type="evidence" value="ECO:0007669"/>
    <property type="project" value="UniProtKB-KW"/>
</dbReference>
<proteinExistence type="inferred from homology"/>
<comment type="subcellular location">
    <subcellularLocation>
        <location evidence="1">Membrane</location>
    </subcellularLocation>
</comment>
<keyword evidence="5" id="KW-0812">Transmembrane</keyword>
<dbReference type="RefSeq" id="WP_281270055.1">
    <property type="nucleotide sequence ID" value="NZ_QKLW01000003.1"/>
</dbReference>
<sequence length="366" mass="40021">MNARQNVRFIGLLIAEIVIAIAFTIQLALTDIMPTGISLILIWLLTVAAIFTLFIYRKCTGQQHQMLQSVSDALAKHSSDHTPLALPNNLDDFPLWIDHAIHQLTQHKHEKLQTAELNTVPALHSQIDELSQIANKQEQDLSDILERRQHSAPLIQGVAANTKIITQKVGALVDDANQGQQNLQLAEGVLQELINQVTSTSDVINLLSNNSAQISSVLDVIRSIADQTNLLALNAAIEAARAGEQGRGFAVVADEVRNLASKTQQSTQDIQAMIESLQKGVAEAVNNIDGSVQSVQNTVEFTKKAGVSLIEICTEVNEINQLVNENSVKQINIGKLAVEVNERLQHLNERTLEAKALSTQLQETTS</sequence>
<evidence type="ECO:0000313" key="8">
    <source>
        <dbReference type="Proteomes" id="UP000247551"/>
    </source>
</evidence>
<keyword evidence="5" id="KW-0472">Membrane</keyword>
<protein>
    <submittedName>
        <fullName evidence="7">Methyl-accepting chemotaxis protein</fullName>
    </submittedName>
</protein>
<evidence type="ECO:0000256" key="5">
    <source>
        <dbReference type="SAM" id="Phobius"/>
    </source>
</evidence>
<comment type="caution">
    <text evidence="7">The sequence shown here is derived from an EMBL/GenBank/DDBJ whole genome shotgun (WGS) entry which is preliminary data.</text>
</comment>
<dbReference type="GO" id="GO:0016020">
    <property type="term" value="C:membrane"/>
    <property type="evidence" value="ECO:0007669"/>
    <property type="project" value="UniProtKB-SubCell"/>
</dbReference>
<organism evidence="7 8">
    <name type="scientific">Marinomonas alcarazii</name>
    <dbReference type="NCBI Taxonomy" id="491949"/>
    <lineage>
        <taxon>Bacteria</taxon>
        <taxon>Pseudomonadati</taxon>
        <taxon>Pseudomonadota</taxon>
        <taxon>Gammaproteobacteria</taxon>
        <taxon>Oceanospirillales</taxon>
        <taxon>Oceanospirillaceae</taxon>
        <taxon>Marinomonas</taxon>
    </lineage>
</organism>
<keyword evidence="2 4" id="KW-0807">Transducer</keyword>
<dbReference type="Gene3D" id="1.10.287.950">
    <property type="entry name" value="Methyl-accepting chemotaxis protein"/>
    <property type="match status" value="1"/>
</dbReference>
<comment type="similarity">
    <text evidence="3">Belongs to the methyl-accepting chemotaxis (MCP) protein family.</text>
</comment>
<dbReference type="Proteomes" id="UP000247551">
    <property type="component" value="Unassembled WGS sequence"/>
</dbReference>
<evidence type="ECO:0000313" key="7">
    <source>
        <dbReference type="EMBL" id="PYF82200.1"/>
    </source>
</evidence>
<dbReference type="InterPro" id="IPR004090">
    <property type="entry name" value="Chemotax_Me-accpt_rcpt"/>
</dbReference>
<dbReference type="EMBL" id="QKLW01000003">
    <property type="protein sequence ID" value="PYF82200.1"/>
    <property type="molecule type" value="Genomic_DNA"/>
</dbReference>